<feature type="compositionally biased region" description="Basic and acidic residues" evidence="1">
    <location>
        <begin position="1"/>
        <end position="22"/>
    </location>
</feature>
<keyword evidence="2" id="KW-0812">Transmembrane</keyword>
<evidence type="ECO:0008006" key="5">
    <source>
        <dbReference type="Google" id="ProtNLM"/>
    </source>
</evidence>
<evidence type="ECO:0000313" key="4">
    <source>
        <dbReference type="Proteomes" id="UP000549911"/>
    </source>
</evidence>
<evidence type="ECO:0000256" key="2">
    <source>
        <dbReference type="SAM" id="Phobius"/>
    </source>
</evidence>
<dbReference type="Proteomes" id="UP000549911">
    <property type="component" value="Unassembled WGS sequence"/>
</dbReference>
<dbReference type="SUPFAM" id="SSF82171">
    <property type="entry name" value="DPP6 N-terminal domain-like"/>
    <property type="match status" value="1"/>
</dbReference>
<dbReference type="RefSeq" id="WP_179619804.1">
    <property type="nucleotide sequence ID" value="NZ_JACCBW010000002.1"/>
</dbReference>
<name>A0A7Y9H3G1_9ACTN</name>
<dbReference type="AlphaFoldDB" id="A0A7Y9H3G1"/>
<feature type="transmembrane region" description="Helical" evidence="2">
    <location>
        <begin position="44"/>
        <end position="65"/>
    </location>
</feature>
<evidence type="ECO:0000256" key="1">
    <source>
        <dbReference type="SAM" id="MobiDB-lite"/>
    </source>
</evidence>
<dbReference type="EMBL" id="JACCBW010000002">
    <property type="protein sequence ID" value="NYE37235.1"/>
    <property type="molecule type" value="Genomic_DNA"/>
</dbReference>
<comment type="caution">
    <text evidence="3">The sequence shown here is derived from an EMBL/GenBank/DDBJ whole genome shotgun (WGS) entry which is preliminary data.</text>
</comment>
<protein>
    <recommendedName>
        <fullName evidence="5">WD40 repeat domain-containing protein</fullName>
    </recommendedName>
</protein>
<sequence>MNDRPLEEQVHDALHRTADPLDRSPLSVTDVRTRARRIQRRRTVAAGAAVAAVLAIAVPVGLSLVDPGQRSEVPPATQPPAPTIASGIVKVDPLSAEAVEQAPVPLLDVDGPALLQPDGSTVDLPGDYEALTPYGDGWIGVAINDAPGVPWSTIEILDADLEVVNDPVATGGLVVSPDGTRVAWSEYDGTQWRVRLADAAGGPASDHLVFPPGPEDHEVAPIGFVSDVEVAATQNDGRGVLSTFVGGGDSPGALPGPVEGRSASPVTGVVAGLKGSQDGRACSAVVEGVADAGATLWETCDHVLGPISPGGQYVLGSDPEADAYGSPTLTVLDAATGEEVVTFEAALPPRTAGGFATQLAWAGDDAVVARLFTGDDSAMMRLGLDGTVERIDVASSGASGLTVAEPG</sequence>
<evidence type="ECO:0000313" key="3">
    <source>
        <dbReference type="EMBL" id="NYE37235.1"/>
    </source>
</evidence>
<keyword evidence="2" id="KW-1133">Transmembrane helix</keyword>
<keyword evidence="4" id="KW-1185">Reference proteome</keyword>
<proteinExistence type="predicted"/>
<feature type="region of interest" description="Disordered" evidence="1">
    <location>
        <begin position="1"/>
        <end position="25"/>
    </location>
</feature>
<accession>A0A7Y9H3G1</accession>
<reference evidence="3 4" key="1">
    <citation type="submission" date="2020-07" db="EMBL/GenBank/DDBJ databases">
        <authorList>
            <person name="Partida-Martinez L."/>
            <person name="Huntemann M."/>
            <person name="Clum A."/>
            <person name="Wang J."/>
            <person name="Palaniappan K."/>
            <person name="Ritter S."/>
            <person name="Chen I.-M."/>
            <person name="Stamatis D."/>
            <person name="Reddy T."/>
            <person name="O'Malley R."/>
            <person name="Daum C."/>
            <person name="Shapiro N."/>
            <person name="Ivanova N."/>
            <person name="Kyrpides N."/>
            <person name="Woyke T."/>
        </authorList>
    </citation>
    <scope>NUCLEOTIDE SEQUENCE [LARGE SCALE GENOMIC DNA]</scope>
    <source>
        <strain evidence="3 4">AT2.17</strain>
    </source>
</reference>
<keyword evidence="2" id="KW-0472">Membrane</keyword>
<organism evidence="3 4">
    <name type="scientific">Nocardioides cavernae</name>
    <dbReference type="NCBI Taxonomy" id="1921566"/>
    <lineage>
        <taxon>Bacteria</taxon>
        <taxon>Bacillati</taxon>
        <taxon>Actinomycetota</taxon>
        <taxon>Actinomycetes</taxon>
        <taxon>Propionibacteriales</taxon>
        <taxon>Nocardioidaceae</taxon>
        <taxon>Nocardioides</taxon>
    </lineage>
</organism>
<reference evidence="3 4" key="2">
    <citation type="submission" date="2020-08" db="EMBL/GenBank/DDBJ databases">
        <title>The Agave Microbiome: Exploring the role of microbial communities in plant adaptations to desert environments.</title>
        <authorList>
            <person name="Partida-Martinez L.P."/>
        </authorList>
    </citation>
    <scope>NUCLEOTIDE SEQUENCE [LARGE SCALE GENOMIC DNA]</scope>
    <source>
        <strain evidence="3 4">AT2.17</strain>
    </source>
</reference>
<gene>
    <name evidence="3" type="ORF">F4692_002368</name>
</gene>